<dbReference type="Proteomes" id="UP001549320">
    <property type="component" value="Unassembled WGS sequence"/>
</dbReference>
<name>A0ABV2Q5G1_9BURK</name>
<accession>A0ABV2Q5G1</accession>
<proteinExistence type="predicted"/>
<evidence type="ECO:0000313" key="1">
    <source>
        <dbReference type="EMBL" id="MET4576271.1"/>
    </source>
</evidence>
<sequence length="57" mass="6445">MHGRKSSYLKLDWTNPEGADVGRLQAVQRDNSLTDEPVIVVCLSDRPTLNRRYSGDN</sequence>
<keyword evidence="2" id="KW-1185">Reference proteome</keyword>
<gene>
    <name evidence="1" type="ORF">ABIE13_001371</name>
</gene>
<dbReference type="RefSeq" id="WP_354442268.1">
    <property type="nucleotide sequence ID" value="NZ_JBEPSH010000002.1"/>
</dbReference>
<evidence type="ECO:0000313" key="2">
    <source>
        <dbReference type="Proteomes" id="UP001549320"/>
    </source>
</evidence>
<dbReference type="EMBL" id="JBEPSH010000002">
    <property type="protein sequence ID" value="MET4576271.1"/>
    <property type="molecule type" value="Genomic_DNA"/>
</dbReference>
<protein>
    <submittedName>
        <fullName evidence="1">Uncharacterized protein</fullName>
    </submittedName>
</protein>
<organism evidence="1 2">
    <name type="scientific">Ottowia thiooxydans</name>
    <dbReference type="NCBI Taxonomy" id="219182"/>
    <lineage>
        <taxon>Bacteria</taxon>
        <taxon>Pseudomonadati</taxon>
        <taxon>Pseudomonadota</taxon>
        <taxon>Betaproteobacteria</taxon>
        <taxon>Burkholderiales</taxon>
        <taxon>Comamonadaceae</taxon>
        <taxon>Ottowia</taxon>
    </lineage>
</organism>
<comment type="caution">
    <text evidence="1">The sequence shown here is derived from an EMBL/GenBank/DDBJ whole genome shotgun (WGS) entry which is preliminary data.</text>
</comment>
<reference evidence="1 2" key="1">
    <citation type="submission" date="2024-06" db="EMBL/GenBank/DDBJ databases">
        <title>Sorghum-associated microbial communities from plants grown in Nebraska, USA.</title>
        <authorList>
            <person name="Schachtman D."/>
        </authorList>
    </citation>
    <scope>NUCLEOTIDE SEQUENCE [LARGE SCALE GENOMIC DNA]</scope>
    <source>
        <strain evidence="1 2">2709</strain>
    </source>
</reference>